<evidence type="ECO:0000256" key="1">
    <source>
        <dbReference type="SAM" id="MobiDB-lite"/>
    </source>
</evidence>
<reference evidence="2 3" key="1">
    <citation type="submission" date="2019-08" db="EMBL/GenBank/DDBJ databases">
        <authorList>
            <person name="Herpell B J."/>
        </authorList>
    </citation>
    <scope>NUCLEOTIDE SEQUENCE [LARGE SCALE GENOMIC DNA]</scope>
    <source>
        <strain evidence="3">Msb3</strain>
    </source>
</reference>
<gene>
    <name evidence="2" type="ORF">PDMSB3_2726</name>
</gene>
<name>A0A5Q4ZEH0_9BURK</name>
<dbReference type="InterPro" id="IPR010781">
    <property type="entry name" value="DUF1376"/>
</dbReference>
<dbReference type="AlphaFoldDB" id="A0A5Q4ZEH0"/>
<dbReference type="Pfam" id="PF07120">
    <property type="entry name" value="DUF1376"/>
    <property type="match status" value="1"/>
</dbReference>
<feature type="compositionally biased region" description="Polar residues" evidence="1">
    <location>
        <begin position="195"/>
        <end position="206"/>
    </location>
</feature>
<feature type="region of interest" description="Disordered" evidence="1">
    <location>
        <begin position="163"/>
        <end position="212"/>
    </location>
</feature>
<evidence type="ECO:0000313" key="3">
    <source>
        <dbReference type="Proteomes" id="UP000325811"/>
    </source>
</evidence>
<sequence length="375" mass="40285">MTEGPPPLTPGDCDLRDFAFMPLDVVRLRDSDIAALSTGEEFRCAVLLWCASWHQVPAASLPDDDRVLSQLAGYGRVVTEWKKVRDGALRGWIKCGDGRLYHPVVAEKANESWRAKHRHIYGKLEDRIRKQNKRRVEIGLVPLEIPDLDTWIAMGFPLEPDLFPPECTPSNGGRPGQRQGNPRENALKGQGQGQGYVNPSGSGDSTASACASARGSPPAAAAFIEMLEQAGIDAKADDPLIARWVDAGVSREHVLAAITEARQRRAKKNSAQPINVGFVDAILADAIAARGATSSVAVAPSAEWHRTWSGIVGRGRELGAEQQDGEPDAEFKLRVFNAAGDGPWWAAHFPAMGRNGPVPIAALVGKTGSDGGRTA</sequence>
<accession>A0A5Q4ZEH0</accession>
<organism evidence="2 3">
    <name type="scientific">Paraburkholderia dioscoreae</name>
    <dbReference type="NCBI Taxonomy" id="2604047"/>
    <lineage>
        <taxon>Bacteria</taxon>
        <taxon>Pseudomonadati</taxon>
        <taxon>Pseudomonadota</taxon>
        <taxon>Betaproteobacteria</taxon>
        <taxon>Burkholderiales</taxon>
        <taxon>Burkholderiaceae</taxon>
        <taxon>Paraburkholderia</taxon>
    </lineage>
</organism>
<evidence type="ECO:0000313" key="2">
    <source>
        <dbReference type="EMBL" id="VVD29182.1"/>
    </source>
</evidence>
<evidence type="ECO:0008006" key="4">
    <source>
        <dbReference type="Google" id="ProtNLM"/>
    </source>
</evidence>
<dbReference type="KEGG" id="pdio:PDMSB3_2726"/>
<proteinExistence type="predicted"/>
<dbReference type="RefSeq" id="WP_165186406.1">
    <property type="nucleotide sequence ID" value="NZ_LR699553.1"/>
</dbReference>
<dbReference type="EMBL" id="LR699553">
    <property type="protein sequence ID" value="VVD29182.1"/>
    <property type="molecule type" value="Genomic_DNA"/>
</dbReference>
<dbReference type="Proteomes" id="UP000325811">
    <property type="component" value="Chromosome I"/>
</dbReference>
<protein>
    <recommendedName>
        <fullName evidence="4">DUF1376 domain-containing protein</fullName>
    </recommendedName>
</protein>
<keyword evidence="3" id="KW-1185">Reference proteome</keyword>